<gene>
    <name evidence="1" type="ORF">WR25_00868</name>
</gene>
<dbReference type="AlphaFoldDB" id="A0A2A2M628"/>
<dbReference type="Proteomes" id="UP000218231">
    <property type="component" value="Unassembled WGS sequence"/>
</dbReference>
<comment type="caution">
    <text evidence="1">The sequence shown here is derived from an EMBL/GenBank/DDBJ whole genome shotgun (WGS) entry which is preliminary data.</text>
</comment>
<dbReference type="EMBL" id="LIAE01004054">
    <property type="protein sequence ID" value="PAV93823.1"/>
    <property type="molecule type" value="Genomic_DNA"/>
</dbReference>
<sequence>MRARSIAQVGLPQFQALVPCGDAVLPDLPRLQRQARAALVFDTRGATGHLPGEQAQAYVDRARWQIPISQLLATSRRSREIISTL</sequence>
<protein>
    <submittedName>
        <fullName evidence="1">Uncharacterized protein</fullName>
    </submittedName>
</protein>
<organism evidence="1 2">
    <name type="scientific">Diploscapter pachys</name>
    <dbReference type="NCBI Taxonomy" id="2018661"/>
    <lineage>
        <taxon>Eukaryota</taxon>
        <taxon>Metazoa</taxon>
        <taxon>Ecdysozoa</taxon>
        <taxon>Nematoda</taxon>
        <taxon>Chromadorea</taxon>
        <taxon>Rhabditida</taxon>
        <taxon>Rhabditina</taxon>
        <taxon>Rhabditomorpha</taxon>
        <taxon>Rhabditoidea</taxon>
        <taxon>Rhabditidae</taxon>
        <taxon>Diploscapter</taxon>
    </lineage>
</organism>
<proteinExistence type="predicted"/>
<reference evidence="1 2" key="1">
    <citation type="journal article" date="2017" name="Curr. Biol.">
        <title>Genome architecture and evolution of a unichromosomal asexual nematode.</title>
        <authorList>
            <person name="Fradin H."/>
            <person name="Zegar C."/>
            <person name="Gutwein M."/>
            <person name="Lucas J."/>
            <person name="Kovtun M."/>
            <person name="Corcoran D."/>
            <person name="Baugh L.R."/>
            <person name="Kiontke K."/>
            <person name="Gunsalus K."/>
            <person name="Fitch D.H."/>
            <person name="Piano F."/>
        </authorList>
    </citation>
    <scope>NUCLEOTIDE SEQUENCE [LARGE SCALE GENOMIC DNA]</scope>
    <source>
        <strain evidence="1">PF1309</strain>
    </source>
</reference>
<keyword evidence="2" id="KW-1185">Reference proteome</keyword>
<accession>A0A2A2M628</accession>
<name>A0A2A2M628_9BILA</name>
<evidence type="ECO:0000313" key="1">
    <source>
        <dbReference type="EMBL" id="PAV93823.1"/>
    </source>
</evidence>
<evidence type="ECO:0000313" key="2">
    <source>
        <dbReference type="Proteomes" id="UP000218231"/>
    </source>
</evidence>